<organism evidence="1">
    <name type="scientific">Anguilla anguilla</name>
    <name type="common">European freshwater eel</name>
    <name type="synonym">Muraena anguilla</name>
    <dbReference type="NCBI Taxonomy" id="7936"/>
    <lineage>
        <taxon>Eukaryota</taxon>
        <taxon>Metazoa</taxon>
        <taxon>Chordata</taxon>
        <taxon>Craniata</taxon>
        <taxon>Vertebrata</taxon>
        <taxon>Euteleostomi</taxon>
        <taxon>Actinopterygii</taxon>
        <taxon>Neopterygii</taxon>
        <taxon>Teleostei</taxon>
        <taxon>Anguilliformes</taxon>
        <taxon>Anguillidae</taxon>
        <taxon>Anguilla</taxon>
    </lineage>
</organism>
<protein>
    <submittedName>
        <fullName evidence="1">Uncharacterized protein</fullName>
    </submittedName>
</protein>
<dbReference type="AlphaFoldDB" id="A0A0E9PIA2"/>
<evidence type="ECO:0000313" key="1">
    <source>
        <dbReference type="EMBL" id="JAH04336.1"/>
    </source>
</evidence>
<dbReference type="EMBL" id="GBXM01104241">
    <property type="protein sequence ID" value="JAH04336.1"/>
    <property type="molecule type" value="Transcribed_RNA"/>
</dbReference>
<proteinExistence type="predicted"/>
<dbReference type="PROSITE" id="PS51257">
    <property type="entry name" value="PROKAR_LIPOPROTEIN"/>
    <property type="match status" value="1"/>
</dbReference>
<name>A0A0E9PIA2_ANGAN</name>
<accession>A0A0E9PIA2</accession>
<sequence>MKSPKRQTKLFQRTCPRKPFICLCGLCSCL</sequence>
<reference evidence="1" key="1">
    <citation type="submission" date="2014-11" db="EMBL/GenBank/DDBJ databases">
        <authorList>
            <person name="Amaro Gonzalez C."/>
        </authorList>
    </citation>
    <scope>NUCLEOTIDE SEQUENCE</scope>
</reference>
<reference evidence="1" key="2">
    <citation type="journal article" date="2015" name="Fish Shellfish Immunol.">
        <title>Early steps in the European eel (Anguilla anguilla)-Vibrio vulnificus interaction in the gills: Role of the RtxA13 toxin.</title>
        <authorList>
            <person name="Callol A."/>
            <person name="Pajuelo D."/>
            <person name="Ebbesson L."/>
            <person name="Teles M."/>
            <person name="MacKenzie S."/>
            <person name="Amaro C."/>
        </authorList>
    </citation>
    <scope>NUCLEOTIDE SEQUENCE</scope>
</reference>